<dbReference type="Gene3D" id="3.30.420.10">
    <property type="entry name" value="Ribonuclease H-like superfamily/Ribonuclease H"/>
    <property type="match status" value="1"/>
</dbReference>
<evidence type="ECO:0000256" key="2">
    <source>
        <dbReference type="PIRSR" id="PIRSR613078-1"/>
    </source>
</evidence>
<feature type="active site" description="Tele-phosphohistidine intermediate" evidence="1">
    <location>
        <position position="209"/>
    </location>
</feature>
<evidence type="ECO:0000256" key="3">
    <source>
        <dbReference type="PIRSR" id="PIRSR613078-2"/>
    </source>
</evidence>
<protein>
    <submittedName>
        <fullName evidence="6">Bifunctional RNase H/acid phosphatase</fullName>
    </submittedName>
</protein>
<dbReference type="NCBIfam" id="NF005567">
    <property type="entry name" value="PRK07238.1"/>
    <property type="match status" value="1"/>
</dbReference>
<organism evidence="6 7">
    <name type="scientific">Actinocrinis puniceicyclus</name>
    <dbReference type="NCBI Taxonomy" id="977794"/>
    <lineage>
        <taxon>Bacteria</taxon>
        <taxon>Bacillati</taxon>
        <taxon>Actinomycetota</taxon>
        <taxon>Actinomycetes</taxon>
        <taxon>Catenulisporales</taxon>
        <taxon>Actinospicaceae</taxon>
        <taxon>Actinocrinis</taxon>
    </lineage>
</organism>
<gene>
    <name evidence="6" type="ORF">KGA66_19785</name>
</gene>
<dbReference type="InterPro" id="IPR029033">
    <property type="entry name" value="His_PPase_superfam"/>
</dbReference>
<dbReference type="InterPro" id="IPR012337">
    <property type="entry name" value="RNaseH-like_sf"/>
</dbReference>
<dbReference type="SUPFAM" id="SSF53098">
    <property type="entry name" value="Ribonuclease H-like"/>
    <property type="match status" value="1"/>
</dbReference>
<dbReference type="InterPro" id="IPR013078">
    <property type="entry name" value="His_Pase_superF_clade-1"/>
</dbReference>
<dbReference type="GO" id="GO:0005737">
    <property type="term" value="C:cytoplasm"/>
    <property type="evidence" value="ECO:0007669"/>
    <property type="project" value="TreeGrafter"/>
</dbReference>
<evidence type="ECO:0000313" key="6">
    <source>
        <dbReference type="EMBL" id="MBS2965301.1"/>
    </source>
</evidence>
<dbReference type="SUPFAM" id="SSF53254">
    <property type="entry name" value="Phosphoglycerate mutase-like"/>
    <property type="match status" value="1"/>
</dbReference>
<dbReference type="InterPro" id="IPR050275">
    <property type="entry name" value="PGM_Phosphatase"/>
</dbReference>
<dbReference type="GO" id="GO:0003676">
    <property type="term" value="F:nucleic acid binding"/>
    <property type="evidence" value="ECO:0007669"/>
    <property type="project" value="InterPro"/>
</dbReference>
<feature type="compositionally biased region" description="Low complexity" evidence="4">
    <location>
        <begin position="174"/>
        <end position="185"/>
    </location>
</feature>
<dbReference type="CDD" id="cd09279">
    <property type="entry name" value="RNase_HI_like"/>
    <property type="match status" value="1"/>
</dbReference>
<dbReference type="PANTHER" id="PTHR48100">
    <property type="entry name" value="BROAD-SPECIFICITY PHOSPHATASE YOR283W-RELATED"/>
    <property type="match status" value="1"/>
</dbReference>
<keyword evidence="7" id="KW-1185">Reference proteome</keyword>
<comment type="caution">
    <text evidence="6">The sequence shown here is derived from an EMBL/GenBank/DDBJ whole genome shotgun (WGS) entry which is preliminary data.</text>
</comment>
<dbReference type="CDD" id="cd07067">
    <property type="entry name" value="HP_PGM_like"/>
    <property type="match status" value="1"/>
</dbReference>
<sequence>MRVLIVEADGASRGNPGAASYGAVVRDGRTGELLAELAEAIGRATNNVAEYRGVIAGLEAARRIDPQARVEVRMDSKLVVEQLSGRWQVKHPSMKPLAQRARELFPPNGVSFAWVPRSQNKHADRLANQALDAASRGEVWRAQVLPAAGEAAHSPRPVSSAAVSSQAASPAASPAASLAPVSRPAVEPRAPAAGSADLGAPTRLLLLRHGPTALTGEKRFSGVGADPELTEQGLAQARAAARRLAGPHGAADPRYGRVDAVITSPLRRARQTALAVAEAAGMEPRVEQGFRELHFGVFEALTFAEARAQYPDELAAFFASTAGAAPGGESVDEVASRAAAARDRALVRFARKTVLIVTHVTPIKTLLCQALGAPLTAVHRMELSAASLSVIDYYDDGVTNVRCVNDTAHLYDTGHLYGTPGG</sequence>
<dbReference type="SMART" id="SM00855">
    <property type="entry name" value="PGAM"/>
    <property type="match status" value="1"/>
</dbReference>
<dbReference type="PIRSF" id="PIRSF036922">
    <property type="entry name" value="RNaseH_PGAM"/>
    <property type="match status" value="1"/>
</dbReference>
<dbReference type="GO" id="GO:0004523">
    <property type="term" value="F:RNA-DNA hybrid ribonuclease activity"/>
    <property type="evidence" value="ECO:0007669"/>
    <property type="project" value="InterPro"/>
</dbReference>
<dbReference type="Pfam" id="PF00300">
    <property type="entry name" value="His_Phos_1"/>
    <property type="match status" value="1"/>
</dbReference>
<name>A0A8J8BEL8_9ACTN</name>
<dbReference type="PANTHER" id="PTHR48100:SF1">
    <property type="entry name" value="HISTIDINE PHOSPHATASE FAMILY PROTEIN-RELATED"/>
    <property type="match status" value="1"/>
</dbReference>
<dbReference type="PROSITE" id="PS50879">
    <property type="entry name" value="RNASE_H_1"/>
    <property type="match status" value="1"/>
</dbReference>
<dbReference type="InterPro" id="IPR014636">
    <property type="entry name" value="RNaseH/PGlycerate_mutase"/>
</dbReference>
<reference evidence="6" key="1">
    <citation type="submission" date="2021-04" db="EMBL/GenBank/DDBJ databases">
        <title>Genome based classification of Actinospica acidithermotolerans sp. nov., an actinobacterium isolated from an Indonesian hot spring.</title>
        <authorList>
            <person name="Kusuma A.B."/>
            <person name="Putra K.E."/>
            <person name="Nafisah S."/>
            <person name="Loh J."/>
            <person name="Nouioui I."/>
            <person name="Goodfellow M."/>
        </authorList>
    </citation>
    <scope>NUCLEOTIDE SEQUENCE</scope>
    <source>
        <strain evidence="6">DSM 45618</strain>
    </source>
</reference>
<evidence type="ECO:0000259" key="5">
    <source>
        <dbReference type="PROSITE" id="PS50879"/>
    </source>
</evidence>
<dbReference type="Pfam" id="PF13456">
    <property type="entry name" value="RVT_3"/>
    <property type="match status" value="1"/>
</dbReference>
<feature type="domain" description="RNase H type-1" evidence="5">
    <location>
        <begin position="1"/>
        <end position="140"/>
    </location>
</feature>
<feature type="active site" description="Proton donor/acceptor" evidence="2">
    <location>
        <position position="292"/>
    </location>
</feature>
<evidence type="ECO:0000313" key="7">
    <source>
        <dbReference type="Proteomes" id="UP000677913"/>
    </source>
</evidence>
<feature type="binding site" evidence="3">
    <location>
        <position position="268"/>
    </location>
    <ligand>
        <name>substrate</name>
    </ligand>
</feature>
<feature type="region of interest" description="Disordered" evidence="4">
    <location>
        <begin position="174"/>
        <end position="195"/>
    </location>
</feature>
<accession>A0A8J8BEL8</accession>
<dbReference type="GO" id="GO:0016791">
    <property type="term" value="F:phosphatase activity"/>
    <property type="evidence" value="ECO:0007669"/>
    <property type="project" value="TreeGrafter"/>
</dbReference>
<proteinExistence type="predicted"/>
<dbReference type="InterPro" id="IPR002156">
    <property type="entry name" value="RNaseH_domain"/>
</dbReference>
<dbReference type="Proteomes" id="UP000677913">
    <property type="component" value="Unassembled WGS sequence"/>
</dbReference>
<evidence type="ECO:0000256" key="1">
    <source>
        <dbReference type="PIRSR" id="PIRSR036922-1"/>
    </source>
</evidence>
<dbReference type="EMBL" id="JAGSXH010000077">
    <property type="protein sequence ID" value="MBS2965301.1"/>
    <property type="molecule type" value="Genomic_DNA"/>
</dbReference>
<dbReference type="Gene3D" id="3.40.50.1240">
    <property type="entry name" value="Phosphoglycerate mutase-like"/>
    <property type="match status" value="1"/>
</dbReference>
<dbReference type="InterPro" id="IPR036397">
    <property type="entry name" value="RNaseH_sf"/>
</dbReference>
<dbReference type="AlphaFoldDB" id="A0A8J8BEL8"/>
<feature type="active site" description="Proton donor/acceptor; for phosphatase activity" evidence="1">
    <location>
        <position position="292"/>
    </location>
</feature>
<evidence type="ECO:0000256" key="4">
    <source>
        <dbReference type="SAM" id="MobiDB-lite"/>
    </source>
</evidence>